<sequence>MDKYGLIGYPLGHSFSIGYFNEKFENEHINAQYINFEIPSIEDFKEVVDANPQLRGLNVTIPYKEQVIVIPYLDSLSPEAKAIGAVNVIRVTHKGNKTILKGFNSDVIGFTRSIEPLLERHHKKALILGTGGASKAINYGLKSLGLETKFVSRTKRADALTYEEITPEIIHEYNVIINCTPLGMYPNTDVCPTLPYEAMDSHTLLYDLLYNPDETLFMAKGREQGAVVKNGLEMLLLQAFASWEFWEGDEQR</sequence>
<keyword evidence="3" id="KW-0057">Aromatic amino acid biosynthesis</keyword>
<name>A0ABX7XVW3_9BACT</name>
<dbReference type="SUPFAM" id="SSF51735">
    <property type="entry name" value="NAD(P)-binding Rossmann-fold domains"/>
    <property type="match status" value="1"/>
</dbReference>
<dbReference type="Pfam" id="PF08501">
    <property type="entry name" value="Shikimate_dh_N"/>
    <property type="match status" value="1"/>
</dbReference>
<proteinExistence type="predicted"/>
<dbReference type="InterPro" id="IPR046346">
    <property type="entry name" value="Aminoacid_DH-like_N_sf"/>
</dbReference>
<evidence type="ECO:0000256" key="1">
    <source>
        <dbReference type="ARBA" id="ARBA00004871"/>
    </source>
</evidence>
<keyword evidence="2" id="KW-0560">Oxidoreductase</keyword>
<gene>
    <name evidence="5" type="ORF">J5A58_10755</name>
</gene>
<reference evidence="5 6" key="1">
    <citation type="submission" date="2021-03" db="EMBL/GenBank/DDBJ databases">
        <title>Human Oral Microbial Genomes.</title>
        <authorList>
            <person name="Johnston C.D."/>
            <person name="Chen T."/>
            <person name="Dewhirst F.E."/>
        </authorList>
    </citation>
    <scope>NUCLEOTIDE SEQUENCE [LARGE SCALE GENOMIC DNA]</scope>
    <source>
        <strain evidence="5 6">F0054</strain>
    </source>
</reference>
<evidence type="ECO:0000256" key="2">
    <source>
        <dbReference type="ARBA" id="ARBA00023002"/>
    </source>
</evidence>
<accession>A0ABX7XVW3</accession>
<keyword evidence="6" id="KW-1185">Reference proteome</keyword>
<evidence type="ECO:0000313" key="6">
    <source>
        <dbReference type="Proteomes" id="UP000682195"/>
    </source>
</evidence>
<dbReference type="Proteomes" id="UP000682195">
    <property type="component" value="Chromosome 2"/>
</dbReference>
<dbReference type="CDD" id="cd01065">
    <property type="entry name" value="NAD_bind_Shikimate_DH"/>
    <property type="match status" value="1"/>
</dbReference>
<protein>
    <submittedName>
        <fullName evidence="5">Shikimate dehydrogenase</fullName>
    </submittedName>
</protein>
<comment type="pathway">
    <text evidence="1">Metabolic intermediate biosynthesis; chorismate biosynthesis; chorismate from D-erythrose 4-phosphate and phosphoenolpyruvate: step 4/7.</text>
</comment>
<dbReference type="InterPro" id="IPR022893">
    <property type="entry name" value="Shikimate_DH_fam"/>
</dbReference>
<dbReference type="SUPFAM" id="SSF53223">
    <property type="entry name" value="Aminoacid dehydrogenase-like, N-terminal domain"/>
    <property type="match status" value="1"/>
</dbReference>
<evidence type="ECO:0000259" key="4">
    <source>
        <dbReference type="Pfam" id="PF08501"/>
    </source>
</evidence>
<evidence type="ECO:0000313" key="5">
    <source>
        <dbReference type="EMBL" id="QUB77202.1"/>
    </source>
</evidence>
<organism evidence="5 6">
    <name type="scientific">Prevotella melaninogenica</name>
    <dbReference type="NCBI Taxonomy" id="28132"/>
    <lineage>
        <taxon>Bacteria</taxon>
        <taxon>Pseudomonadati</taxon>
        <taxon>Bacteroidota</taxon>
        <taxon>Bacteroidia</taxon>
        <taxon>Bacteroidales</taxon>
        <taxon>Prevotellaceae</taxon>
        <taxon>Prevotella</taxon>
    </lineage>
</organism>
<dbReference type="PANTHER" id="PTHR21089">
    <property type="entry name" value="SHIKIMATE DEHYDROGENASE"/>
    <property type="match status" value="1"/>
</dbReference>
<dbReference type="Gene3D" id="3.40.50.720">
    <property type="entry name" value="NAD(P)-binding Rossmann-like Domain"/>
    <property type="match status" value="1"/>
</dbReference>
<dbReference type="Gene3D" id="3.40.50.10860">
    <property type="entry name" value="Leucine Dehydrogenase, chain A, domain 1"/>
    <property type="match status" value="1"/>
</dbReference>
<dbReference type="InterPro" id="IPR036291">
    <property type="entry name" value="NAD(P)-bd_dom_sf"/>
</dbReference>
<dbReference type="EMBL" id="CP072362">
    <property type="protein sequence ID" value="QUB77202.1"/>
    <property type="molecule type" value="Genomic_DNA"/>
</dbReference>
<dbReference type="PANTHER" id="PTHR21089:SF1">
    <property type="entry name" value="BIFUNCTIONAL 3-DEHYDROQUINATE DEHYDRATASE_SHIKIMATE DEHYDROGENASE, CHLOROPLASTIC"/>
    <property type="match status" value="1"/>
</dbReference>
<keyword evidence="3" id="KW-0028">Amino-acid biosynthesis</keyword>
<evidence type="ECO:0000256" key="3">
    <source>
        <dbReference type="ARBA" id="ARBA00023141"/>
    </source>
</evidence>
<dbReference type="InterPro" id="IPR013708">
    <property type="entry name" value="Shikimate_DH-bd_N"/>
</dbReference>
<dbReference type="RefSeq" id="WP_211808950.1">
    <property type="nucleotide sequence ID" value="NZ_CP072362.1"/>
</dbReference>
<feature type="domain" description="Shikimate dehydrogenase substrate binding N-terminal" evidence="4">
    <location>
        <begin position="6"/>
        <end position="89"/>
    </location>
</feature>